<feature type="transmembrane region" description="Helical" evidence="1">
    <location>
        <begin position="164"/>
        <end position="181"/>
    </location>
</feature>
<dbReference type="AlphaFoldDB" id="A0A8B8NSZ1"/>
<dbReference type="Proteomes" id="UP000827889">
    <property type="component" value="Chromosome 2"/>
</dbReference>
<protein>
    <submittedName>
        <fullName evidence="3">Uncharacterized protein LOC115737597</fullName>
    </submittedName>
</protein>
<keyword evidence="1" id="KW-0812">Transmembrane</keyword>
<dbReference type="RefSeq" id="XP_030525647.1">
    <property type="nucleotide sequence ID" value="XM_030669787.2"/>
</dbReference>
<dbReference type="PANTHER" id="PTHR35469">
    <property type="entry name" value="TRANSMEMBRANE PROTEIN"/>
    <property type="match status" value="1"/>
</dbReference>
<dbReference type="PANTHER" id="PTHR35469:SF5">
    <property type="entry name" value="TRANSMEMBRANE PROTEIN"/>
    <property type="match status" value="1"/>
</dbReference>
<keyword evidence="2" id="KW-1185">Reference proteome</keyword>
<accession>A0A8B8NSZ1</accession>
<keyword evidence="1" id="KW-0472">Membrane</keyword>
<reference evidence="3" key="2">
    <citation type="submission" date="2025-08" db="UniProtKB">
        <authorList>
            <consortium name="RefSeq"/>
        </authorList>
    </citation>
    <scope>IDENTIFICATION</scope>
    <source>
        <tissue evidence="3">Leaf</tissue>
    </source>
</reference>
<organism evidence="2 3">
    <name type="scientific">Rhodamnia argentea</name>
    <dbReference type="NCBI Taxonomy" id="178133"/>
    <lineage>
        <taxon>Eukaryota</taxon>
        <taxon>Viridiplantae</taxon>
        <taxon>Streptophyta</taxon>
        <taxon>Embryophyta</taxon>
        <taxon>Tracheophyta</taxon>
        <taxon>Spermatophyta</taxon>
        <taxon>Magnoliopsida</taxon>
        <taxon>eudicotyledons</taxon>
        <taxon>Gunneridae</taxon>
        <taxon>Pentapetalae</taxon>
        <taxon>rosids</taxon>
        <taxon>malvids</taxon>
        <taxon>Myrtales</taxon>
        <taxon>Myrtaceae</taxon>
        <taxon>Myrtoideae</taxon>
        <taxon>Myrteae</taxon>
        <taxon>Australasian group</taxon>
        <taxon>Rhodamnia</taxon>
    </lineage>
</organism>
<gene>
    <name evidence="3" type="primary">LOC115737597</name>
</gene>
<dbReference type="GeneID" id="115737597"/>
<dbReference type="OrthoDB" id="1645757at2759"/>
<sequence>MATETSREERRRKIVDRGSDRLALITGRTPSPPHDQFAGGIVGGDHAVSSRSSKEYVNAEASAKELPHVGESFAETNLRKSEISGHHIQAPLMQRIPTGSQSSSSSKQKNQPRFFSSKRLNSCVIESENTRACCALIIAVLVVLSCSGYPIVAKSDSVISSRPLYILLVTDATIVLVRMYLDMQRNAEESVDESGESQEDSDNWGGAVKVLERGLAVYQTVRGVFIDCSVYMAIVICCLSVV</sequence>
<feature type="transmembrane region" description="Helical" evidence="1">
    <location>
        <begin position="132"/>
        <end position="152"/>
    </location>
</feature>
<proteinExistence type="predicted"/>
<evidence type="ECO:0000313" key="3">
    <source>
        <dbReference type="RefSeq" id="XP_030525647.1"/>
    </source>
</evidence>
<evidence type="ECO:0000313" key="2">
    <source>
        <dbReference type="Proteomes" id="UP000827889"/>
    </source>
</evidence>
<reference evidence="2" key="1">
    <citation type="submission" date="2025-05" db="UniProtKB">
        <authorList>
            <consortium name="RefSeq"/>
        </authorList>
    </citation>
    <scope>NUCLEOTIDE SEQUENCE [LARGE SCALE GENOMIC DNA]</scope>
</reference>
<dbReference type="KEGG" id="rarg:115737597"/>
<name>A0A8B8NSZ1_9MYRT</name>
<evidence type="ECO:0000256" key="1">
    <source>
        <dbReference type="SAM" id="Phobius"/>
    </source>
</evidence>
<keyword evidence="1" id="KW-1133">Transmembrane helix</keyword>